<dbReference type="AlphaFoldDB" id="A0A238FLT7"/>
<dbReference type="GO" id="GO:0004045">
    <property type="term" value="F:peptidyl-tRNA hydrolase activity"/>
    <property type="evidence" value="ECO:0007669"/>
    <property type="project" value="UniProtKB-EC"/>
</dbReference>
<keyword evidence="3" id="KW-0378">Hydrolase</keyword>
<protein>
    <recommendedName>
        <fullName evidence="1">peptidyl-tRNA hydrolase</fullName>
        <ecNumber evidence="1">3.1.1.29</ecNumber>
    </recommendedName>
</protein>
<dbReference type="InterPro" id="IPR001328">
    <property type="entry name" value="Pept_tRNA_hydro"/>
</dbReference>
<dbReference type="PANTHER" id="PTHR17224">
    <property type="entry name" value="PEPTIDYL-TRNA HYDROLASE"/>
    <property type="match status" value="1"/>
</dbReference>
<dbReference type="PROSITE" id="PS01196">
    <property type="entry name" value="PEPT_TRNA_HYDROL_2"/>
    <property type="match status" value="1"/>
</dbReference>
<evidence type="ECO:0000256" key="5">
    <source>
        <dbReference type="ARBA" id="ARBA00038063"/>
    </source>
</evidence>
<dbReference type="PANTHER" id="PTHR17224:SF1">
    <property type="entry name" value="PEPTIDYL-TRNA HYDROLASE"/>
    <property type="match status" value="1"/>
</dbReference>
<name>A0A238FLT7_9BASI</name>
<evidence type="ECO:0000256" key="2">
    <source>
        <dbReference type="ARBA" id="ARBA00022555"/>
    </source>
</evidence>
<dbReference type="InterPro" id="IPR018171">
    <property type="entry name" value="Pept_tRNA_hydro_CS"/>
</dbReference>
<sequence length="233" mass="25823">MVAASRRFVIAGLGNYPYPLTRHSIGQILLKSLAHKAASLPRSTGTPHLKLDSSKHVWSTTITVQSDAFDGRDYLPFELMFCLPKRLMNVCGPVIVEASKTFLGSSASASARHSKSRIDGWKILTLQDDLDLKPGTFKVQRGGSPRGHNGVRSVEGALGNRDFNRIRLGIGRPESKSEVAKYVLEPLGREEVQSIDWDQGRQRGGELIENVWREVMRIAQEHASNKPAQQRSP</sequence>
<dbReference type="EC" id="3.1.1.29" evidence="1"/>
<reference evidence="7" key="1">
    <citation type="submission" date="2016-09" db="EMBL/GenBank/DDBJ databases">
        <authorList>
            <person name="Jeantristanb JTB J.-T."/>
            <person name="Ricardo R."/>
        </authorList>
    </citation>
    <scope>NUCLEOTIDE SEQUENCE [LARGE SCALE GENOMIC DNA]</scope>
</reference>
<evidence type="ECO:0000313" key="6">
    <source>
        <dbReference type="EMBL" id="SCV73121.1"/>
    </source>
</evidence>
<accession>A0A238FLT7</accession>
<organism evidence="6 7">
    <name type="scientific">Microbotryum intermedium</name>
    <dbReference type="NCBI Taxonomy" id="269621"/>
    <lineage>
        <taxon>Eukaryota</taxon>
        <taxon>Fungi</taxon>
        <taxon>Dikarya</taxon>
        <taxon>Basidiomycota</taxon>
        <taxon>Pucciniomycotina</taxon>
        <taxon>Microbotryomycetes</taxon>
        <taxon>Microbotryales</taxon>
        <taxon>Microbotryaceae</taxon>
        <taxon>Microbotryum</taxon>
    </lineage>
</organism>
<dbReference type="InterPro" id="IPR036416">
    <property type="entry name" value="Pept_tRNA_hydro_sf"/>
</dbReference>
<dbReference type="Pfam" id="PF01195">
    <property type="entry name" value="Pept_tRNA_hydro"/>
    <property type="match status" value="1"/>
</dbReference>
<dbReference type="EMBL" id="FMSP01000017">
    <property type="protein sequence ID" value="SCV73121.1"/>
    <property type="molecule type" value="Genomic_DNA"/>
</dbReference>
<dbReference type="GO" id="GO:0000049">
    <property type="term" value="F:tRNA binding"/>
    <property type="evidence" value="ECO:0007669"/>
    <property type="project" value="UniProtKB-KW"/>
</dbReference>
<gene>
    <name evidence="6" type="ORF">BQ2448_7046</name>
</gene>
<keyword evidence="7" id="KW-1185">Reference proteome</keyword>
<keyword evidence="4" id="KW-0694">RNA-binding</keyword>
<dbReference type="STRING" id="269621.A0A238FLT7"/>
<evidence type="ECO:0000256" key="3">
    <source>
        <dbReference type="ARBA" id="ARBA00022801"/>
    </source>
</evidence>
<evidence type="ECO:0000256" key="4">
    <source>
        <dbReference type="ARBA" id="ARBA00022884"/>
    </source>
</evidence>
<dbReference type="Gene3D" id="3.40.50.1470">
    <property type="entry name" value="Peptidyl-tRNA hydrolase"/>
    <property type="match status" value="1"/>
</dbReference>
<dbReference type="OrthoDB" id="1711136at2759"/>
<comment type="similarity">
    <text evidence="5">Belongs to the PTH family.</text>
</comment>
<evidence type="ECO:0000313" key="7">
    <source>
        <dbReference type="Proteomes" id="UP000198372"/>
    </source>
</evidence>
<dbReference type="Proteomes" id="UP000198372">
    <property type="component" value="Unassembled WGS sequence"/>
</dbReference>
<proteinExistence type="inferred from homology"/>
<dbReference type="SUPFAM" id="SSF53178">
    <property type="entry name" value="Peptidyl-tRNA hydrolase-like"/>
    <property type="match status" value="1"/>
</dbReference>
<keyword evidence="2" id="KW-0820">tRNA-binding</keyword>
<evidence type="ECO:0000256" key="1">
    <source>
        <dbReference type="ARBA" id="ARBA00013260"/>
    </source>
</evidence>